<comment type="caution">
    <text evidence="3">The sequence shown here is derived from an EMBL/GenBank/DDBJ whole genome shotgun (WGS) entry which is preliminary data.</text>
</comment>
<dbReference type="EMBL" id="JBDIME010000001">
    <property type="protein sequence ID" value="MEN2788431.1"/>
    <property type="molecule type" value="Genomic_DNA"/>
</dbReference>
<dbReference type="Gene3D" id="3.50.50.60">
    <property type="entry name" value="FAD/NAD(P)-binding domain"/>
    <property type="match status" value="2"/>
</dbReference>
<dbReference type="Pfam" id="PF01494">
    <property type="entry name" value="FAD_binding_3"/>
    <property type="match status" value="1"/>
</dbReference>
<evidence type="ECO:0000259" key="2">
    <source>
        <dbReference type="Pfam" id="PF01494"/>
    </source>
</evidence>
<dbReference type="Proteomes" id="UP001419910">
    <property type="component" value="Unassembled WGS sequence"/>
</dbReference>
<gene>
    <name evidence="3" type="ORF">ABC974_02240</name>
</gene>
<accession>A0ABU9XY04</accession>
<proteinExistence type="predicted"/>
<dbReference type="InterPro" id="IPR002938">
    <property type="entry name" value="FAD-bd"/>
</dbReference>
<dbReference type="InterPro" id="IPR050631">
    <property type="entry name" value="PheA/TfdB_FAD_monoxygenase"/>
</dbReference>
<dbReference type="InterPro" id="IPR036188">
    <property type="entry name" value="FAD/NAD-bd_sf"/>
</dbReference>
<evidence type="ECO:0000313" key="3">
    <source>
        <dbReference type="EMBL" id="MEN2788431.1"/>
    </source>
</evidence>
<organism evidence="3 4">
    <name type="scientific">Sphingomonas oligophenolica</name>
    <dbReference type="NCBI Taxonomy" id="301154"/>
    <lineage>
        <taxon>Bacteria</taxon>
        <taxon>Pseudomonadati</taxon>
        <taxon>Pseudomonadota</taxon>
        <taxon>Alphaproteobacteria</taxon>
        <taxon>Sphingomonadales</taxon>
        <taxon>Sphingomonadaceae</taxon>
        <taxon>Sphingomonas</taxon>
    </lineage>
</organism>
<sequence length="402" mass="43563">MTETDVVIIGGGPAGMVAGLLFARAGVKTLVLEKHGDFLRDFRGDTVHPSTLRIFDELGLLEELLKRPHNKAEQLSGRIGGKVVKIADFRHLNVPAPFIALMPQWDFLNFVAEAGRRLPAFSLRQNCAAIGLIEEGGRVAGVRTKDGGEVRAGLVIACDGRDSHFRAGLPHVDIGAPMDVFWFRIPKSAEPENDSMGVFDTGRVFVLIDRGDYYQCAFVFPKGAAETIRGEGIAAFRDRVRAIGPETATVDEGVTSWDDVKLLTVTVDRLEKWDRPGLLVIGDAAHAMSPIGGVGINLAIQDAVAAANLLAGPMAAGTDPDPLLHKVHDRRIRAVKLTQGMQKLVQDNIVEPVLASTVALDGPPLFARLLDRIELLRRIPARVVGMGFRPEHVRSPEADAVR</sequence>
<dbReference type="PANTHER" id="PTHR43476">
    <property type="entry name" value="3-(3-HYDROXY-PHENYL)PROPIONATE/3-HYDROXYCINNAMIC ACID HYDROXYLASE"/>
    <property type="match status" value="1"/>
</dbReference>
<keyword evidence="4" id="KW-1185">Reference proteome</keyword>
<evidence type="ECO:0000256" key="1">
    <source>
        <dbReference type="ARBA" id="ARBA00023002"/>
    </source>
</evidence>
<dbReference type="NCBIfam" id="NF004834">
    <property type="entry name" value="PRK06185.1-3"/>
    <property type="match status" value="1"/>
</dbReference>
<evidence type="ECO:0000313" key="4">
    <source>
        <dbReference type="Proteomes" id="UP001419910"/>
    </source>
</evidence>
<dbReference type="RefSeq" id="WP_343888054.1">
    <property type="nucleotide sequence ID" value="NZ_BAAAEH010000005.1"/>
</dbReference>
<dbReference type="SUPFAM" id="SSF51905">
    <property type="entry name" value="FAD/NAD(P)-binding domain"/>
    <property type="match status" value="1"/>
</dbReference>
<keyword evidence="1" id="KW-0560">Oxidoreductase</keyword>
<protein>
    <submittedName>
        <fullName evidence="3">FAD-dependent oxidoreductase</fullName>
    </submittedName>
</protein>
<dbReference type="PRINTS" id="PR00420">
    <property type="entry name" value="RNGMNOXGNASE"/>
</dbReference>
<dbReference type="PANTHER" id="PTHR43476:SF5">
    <property type="entry name" value="FAD-DEPENDENT MONOOXYGENASE"/>
    <property type="match status" value="1"/>
</dbReference>
<feature type="domain" description="FAD-binding" evidence="2">
    <location>
        <begin position="3"/>
        <end position="336"/>
    </location>
</feature>
<reference evidence="3 4" key="1">
    <citation type="submission" date="2024-05" db="EMBL/GenBank/DDBJ databases">
        <authorList>
            <person name="Liu Q."/>
            <person name="Xin Y.-H."/>
        </authorList>
    </citation>
    <scope>NUCLEOTIDE SEQUENCE [LARGE SCALE GENOMIC DNA]</scope>
    <source>
        <strain evidence="3 4">CGMCC 1.10181</strain>
    </source>
</reference>
<name>A0ABU9XY04_9SPHN</name>